<sequence length="122" mass="13241">MKDLTFETLIAVFEEIFGRGLFWTMVAAAALVTLAFLYVLIRDWAVSWKKFLIAQLSMPVGAVLAVWFVMVMTKSKLSDLGGPVDLIVLLGIASVGAVGMAILVYTLEALLGTKRTKGEVDS</sequence>
<evidence type="ECO:0000313" key="2">
    <source>
        <dbReference type="EMBL" id="SEG31916.1"/>
    </source>
</evidence>
<protein>
    <submittedName>
        <fullName evidence="2">Uncharacterized protein</fullName>
    </submittedName>
</protein>
<evidence type="ECO:0000313" key="3">
    <source>
        <dbReference type="Proteomes" id="UP000236742"/>
    </source>
</evidence>
<proteinExistence type="predicted"/>
<evidence type="ECO:0000256" key="1">
    <source>
        <dbReference type="SAM" id="Phobius"/>
    </source>
</evidence>
<gene>
    <name evidence="2" type="ORF">SAMN05421751_13012</name>
</gene>
<dbReference type="Proteomes" id="UP000236742">
    <property type="component" value="Unassembled WGS sequence"/>
</dbReference>
<dbReference type="OrthoDB" id="7362481at2"/>
<feature type="transmembrane region" description="Helical" evidence="1">
    <location>
        <begin position="52"/>
        <end position="72"/>
    </location>
</feature>
<dbReference type="RefSeq" id="WP_104009341.1">
    <property type="nucleotide sequence ID" value="NZ_FNVD01000030.1"/>
</dbReference>
<dbReference type="Pfam" id="PF17336">
    <property type="entry name" value="DUF5368"/>
    <property type="match status" value="1"/>
</dbReference>
<dbReference type="InterPro" id="IPR035308">
    <property type="entry name" value="DUF5368"/>
</dbReference>
<name>A0A1H5Z982_9RHOB</name>
<feature type="transmembrane region" description="Helical" evidence="1">
    <location>
        <begin position="84"/>
        <end position="107"/>
    </location>
</feature>
<keyword evidence="1" id="KW-0472">Membrane</keyword>
<feature type="transmembrane region" description="Helical" evidence="1">
    <location>
        <begin position="20"/>
        <end position="40"/>
    </location>
</feature>
<keyword evidence="3" id="KW-1185">Reference proteome</keyword>
<reference evidence="3" key="1">
    <citation type="submission" date="2016-10" db="EMBL/GenBank/DDBJ databases">
        <authorList>
            <person name="Varghese N."/>
            <person name="Submissions S."/>
        </authorList>
    </citation>
    <scope>NUCLEOTIDE SEQUENCE [LARGE SCALE GENOMIC DNA]</scope>
    <source>
        <strain evidence="3">DSM 23413</strain>
    </source>
</reference>
<keyword evidence="1" id="KW-0812">Transmembrane</keyword>
<dbReference type="EMBL" id="FNVD01000030">
    <property type="protein sequence ID" value="SEG31916.1"/>
    <property type="molecule type" value="Genomic_DNA"/>
</dbReference>
<dbReference type="AlphaFoldDB" id="A0A1H5Z982"/>
<organism evidence="2 3">
    <name type="scientific">Jhaorihella thermophila</name>
    <dbReference type="NCBI Taxonomy" id="488547"/>
    <lineage>
        <taxon>Bacteria</taxon>
        <taxon>Pseudomonadati</taxon>
        <taxon>Pseudomonadota</taxon>
        <taxon>Alphaproteobacteria</taxon>
        <taxon>Rhodobacterales</taxon>
        <taxon>Paracoccaceae</taxon>
        <taxon>Jhaorihella</taxon>
    </lineage>
</organism>
<keyword evidence="1" id="KW-1133">Transmembrane helix</keyword>
<accession>A0A1H5Z982</accession>